<proteinExistence type="predicted"/>
<gene>
    <name evidence="1" type="ORF">GMARGA_LOCUS5453</name>
</gene>
<protein>
    <submittedName>
        <fullName evidence="1">33989_t:CDS:1</fullName>
    </submittedName>
</protein>
<comment type="caution">
    <text evidence="1">The sequence shown here is derived from an EMBL/GenBank/DDBJ whole genome shotgun (WGS) entry which is preliminary data.</text>
</comment>
<organism evidence="1 2">
    <name type="scientific">Gigaspora margarita</name>
    <dbReference type="NCBI Taxonomy" id="4874"/>
    <lineage>
        <taxon>Eukaryota</taxon>
        <taxon>Fungi</taxon>
        <taxon>Fungi incertae sedis</taxon>
        <taxon>Mucoromycota</taxon>
        <taxon>Glomeromycotina</taxon>
        <taxon>Glomeromycetes</taxon>
        <taxon>Diversisporales</taxon>
        <taxon>Gigasporaceae</taxon>
        <taxon>Gigaspora</taxon>
    </lineage>
</organism>
<sequence length="184" mass="20539">MSHLNINILFILVKNHKHLSQLSGDATIVIDPINDLLFRYQSDKIDKIQEFTTILRRCSPQNILNVCKNDNIVTIYNKDYNEQPFDVKKIKVQRGSGSGGPARNGTFVDGDGCCSPYRIEELTPTAEDCCRTCYEDANCVAYFYNAGITRCFLYTGQGLCSSFDQTQPSAGFESGTVGCGFCRE</sequence>
<evidence type="ECO:0000313" key="2">
    <source>
        <dbReference type="Proteomes" id="UP000789901"/>
    </source>
</evidence>
<dbReference type="Proteomes" id="UP000789901">
    <property type="component" value="Unassembled WGS sequence"/>
</dbReference>
<reference evidence="1 2" key="1">
    <citation type="submission" date="2021-06" db="EMBL/GenBank/DDBJ databases">
        <authorList>
            <person name="Kallberg Y."/>
            <person name="Tangrot J."/>
            <person name="Rosling A."/>
        </authorList>
    </citation>
    <scope>NUCLEOTIDE SEQUENCE [LARGE SCALE GENOMIC DNA]</scope>
    <source>
        <strain evidence="1 2">120-4 pot B 10/14</strain>
    </source>
</reference>
<dbReference type="Gene3D" id="3.50.4.10">
    <property type="entry name" value="Hepatocyte Growth Factor"/>
    <property type="match status" value="1"/>
</dbReference>
<dbReference type="EMBL" id="CAJVQB010002322">
    <property type="protein sequence ID" value="CAG8570340.1"/>
    <property type="molecule type" value="Genomic_DNA"/>
</dbReference>
<evidence type="ECO:0000313" key="1">
    <source>
        <dbReference type="EMBL" id="CAG8570340.1"/>
    </source>
</evidence>
<accession>A0ABN7UDL5</accession>
<keyword evidence="2" id="KW-1185">Reference proteome</keyword>
<name>A0ABN7UDL5_GIGMA</name>